<organism evidence="1 2">
    <name type="scientific">Cryptolaemus montrouzieri</name>
    <dbReference type="NCBI Taxonomy" id="559131"/>
    <lineage>
        <taxon>Eukaryota</taxon>
        <taxon>Metazoa</taxon>
        <taxon>Ecdysozoa</taxon>
        <taxon>Arthropoda</taxon>
        <taxon>Hexapoda</taxon>
        <taxon>Insecta</taxon>
        <taxon>Pterygota</taxon>
        <taxon>Neoptera</taxon>
        <taxon>Endopterygota</taxon>
        <taxon>Coleoptera</taxon>
        <taxon>Polyphaga</taxon>
        <taxon>Cucujiformia</taxon>
        <taxon>Coccinelloidea</taxon>
        <taxon>Coccinellidae</taxon>
        <taxon>Scymninae</taxon>
        <taxon>Scymnini</taxon>
        <taxon>Cryptolaemus</taxon>
    </lineage>
</organism>
<name>A0ABD2P476_9CUCU</name>
<comment type="caution">
    <text evidence="1">The sequence shown here is derived from an EMBL/GenBank/DDBJ whole genome shotgun (WGS) entry which is preliminary data.</text>
</comment>
<protein>
    <submittedName>
        <fullName evidence="1">Uncharacterized protein</fullName>
    </submittedName>
</protein>
<evidence type="ECO:0000313" key="2">
    <source>
        <dbReference type="Proteomes" id="UP001516400"/>
    </source>
</evidence>
<dbReference type="Proteomes" id="UP001516400">
    <property type="component" value="Unassembled WGS sequence"/>
</dbReference>
<reference evidence="1 2" key="1">
    <citation type="journal article" date="2021" name="BMC Biol.">
        <title>Horizontally acquired antibacterial genes associated with adaptive radiation of ladybird beetles.</title>
        <authorList>
            <person name="Li H.S."/>
            <person name="Tang X.F."/>
            <person name="Huang Y.H."/>
            <person name="Xu Z.Y."/>
            <person name="Chen M.L."/>
            <person name="Du X.Y."/>
            <person name="Qiu B.Y."/>
            <person name="Chen P.T."/>
            <person name="Zhang W."/>
            <person name="Slipinski A."/>
            <person name="Escalona H.E."/>
            <person name="Waterhouse R.M."/>
            <person name="Zwick A."/>
            <person name="Pang H."/>
        </authorList>
    </citation>
    <scope>NUCLEOTIDE SEQUENCE [LARGE SCALE GENOMIC DNA]</scope>
    <source>
        <strain evidence="1">SYSU2018</strain>
    </source>
</reference>
<evidence type="ECO:0000313" key="1">
    <source>
        <dbReference type="EMBL" id="KAL3285772.1"/>
    </source>
</evidence>
<gene>
    <name evidence="1" type="ORF">HHI36_000296</name>
</gene>
<accession>A0ABD2P476</accession>
<sequence>MNQYNECSKQIEADIKKRKLEFYRNRITQSMNNPKNMWKTVNEFSGRGSGGLRNGIDKITVHGKEMDGEEIFFFFFWIRQRTKVKVIAYTISHLKWDYFDYVARIRDETWKSKIIKWKPWIEKRGRSIMRWYHDIKRVAELNRIATAQNRKIWKESREAYAQIWVQKG</sequence>
<proteinExistence type="predicted"/>
<dbReference type="EMBL" id="JABFTP020000185">
    <property type="protein sequence ID" value="KAL3285772.1"/>
    <property type="molecule type" value="Genomic_DNA"/>
</dbReference>
<keyword evidence="2" id="KW-1185">Reference proteome</keyword>
<dbReference type="AlphaFoldDB" id="A0ABD2P476"/>